<protein>
    <submittedName>
        <fullName evidence="1">Uncharacterized protein</fullName>
    </submittedName>
</protein>
<proteinExistence type="predicted"/>
<evidence type="ECO:0000313" key="1">
    <source>
        <dbReference type="EMBL" id="CAB4125095.1"/>
    </source>
</evidence>
<sequence length="234" mass="25453">MTTTTNAKTIEATFKALDKLAIADANGQLCKPKIGLTLATDARDGAITPDDAEALYDRYKEKRRAELAKNNRLADDKPDSKQGRAANISKNVQLITCAILPNVDGVATLENMLDARLEMSGSDTVWPAFESMVIAARAQLKSPDVQLTMDELRTLCVKPEAKEKDLIAKLVEDYKRMTKRHDEFPCQAIEAAVHAIGDAIQEAGGELPAMTKEEKAKAAFVTKARAMGLSVIAH</sequence>
<reference evidence="1" key="1">
    <citation type="submission" date="2020-04" db="EMBL/GenBank/DDBJ databases">
        <authorList>
            <person name="Chiriac C."/>
            <person name="Salcher M."/>
            <person name="Ghai R."/>
            <person name="Kavagutti S V."/>
        </authorList>
    </citation>
    <scope>NUCLEOTIDE SEQUENCE</scope>
</reference>
<accession>A0A6J5KV99</accession>
<gene>
    <name evidence="1" type="ORF">UFOVP55_58</name>
</gene>
<name>A0A6J5KV99_9CAUD</name>
<organism evidence="1">
    <name type="scientific">uncultured Caudovirales phage</name>
    <dbReference type="NCBI Taxonomy" id="2100421"/>
    <lineage>
        <taxon>Viruses</taxon>
        <taxon>Duplodnaviria</taxon>
        <taxon>Heunggongvirae</taxon>
        <taxon>Uroviricota</taxon>
        <taxon>Caudoviricetes</taxon>
        <taxon>Peduoviridae</taxon>
        <taxon>Maltschvirus</taxon>
        <taxon>Maltschvirus maltsch</taxon>
    </lineage>
</organism>
<dbReference type="EMBL" id="LR796185">
    <property type="protein sequence ID" value="CAB4125095.1"/>
    <property type="molecule type" value="Genomic_DNA"/>
</dbReference>